<dbReference type="AlphaFoldDB" id="A0A4Y2BVQ1"/>
<keyword evidence="2" id="KW-1185">Reference proteome</keyword>
<reference evidence="1 2" key="1">
    <citation type="journal article" date="2019" name="Sci. Rep.">
        <title>Orb-weaving spider Araneus ventricosus genome elucidates the spidroin gene catalogue.</title>
        <authorList>
            <person name="Kono N."/>
            <person name="Nakamura H."/>
            <person name="Ohtoshi R."/>
            <person name="Moran D.A.P."/>
            <person name="Shinohara A."/>
            <person name="Yoshida Y."/>
            <person name="Fujiwara M."/>
            <person name="Mori M."/>
            <person name="Tomita M."/>
            <person name="Arakawa K."/>
        </authorList>
    </citation>
    <scope>NUCLEOTIDE SEQUENCE [LARGE SCALE GENOMIC DNA]</scope>
</reference>
<sequence length="90" mass="10273">MVGPTCILCVGGCLTTNGFDEQYKNRQIGINTPDLGPSDFYLFLKLKEFLGVKRFGSDELENAVTIWLNELEAEEYDMRILKFVNRCDKS</sequence>
<organism evidence="1 2">
    <name type="scientific">Araneus ventricosus</name>
    <name type="common">Orbweaver spider</name>
    <name type="synonym">Epeira ventricosa</name>
    <dbReference type="NCBI Taxonomy" id="182803"/>
    <lineage>
        <taxon>Eukaryota</taxon>
        <taxon>Metazoa</taxon>
        <taxon>Ecdysozoa</taxon>
        <taxon>Arthropoda</taxon>
        <taxon>Chelicerata</taxon>
        <taxon>Arachnida</taxon>
        <taxon>Araneae</taxon>
        <taxon>Araneomorphae</taxon>
        <taxon>Entelegynae</taxon>
        <taxon>Araneoidea</taxon>
        <taxon>Araneidae</taxon>
        <taxon>Araneus</taxon>
    </lineage>
</organism>
<name>A0A4Y2BVQ1_ARAVE</name>
<dbReference type="EMBL" id="BGPR01000118">
    <property type="protein sequence ID" value="GBL96178.1"/>
    <property type="molecule type" value="Genomic_DNA"/>
</dbReference>
<comment type="caution">
    <text evidence="1">The sequence shown here is derived from an EMBL/GenBank/DDBJ whole genome shotgun (WGS) entry which is preliminary data.</text>
</comment>
<evidence type="ECO:0000313" key="1">
    <source>
        <dbReference type="EMBL" id="GBL96178.1"/>
    </source>
</evidence>
<accession>A0A4Y2BVQ1</accession>
<dbReference type="OrthoDB" id="6435573at2759"/>
<dbReference type="GO" id="GO:0003676">
    <property type="term" value="F:nucleic acid binding"/>
    <property type="evidence" value="ECO:0007669"/>
    <property type="project" value="InterPro"/>
</dbReference>
<dbReference type="Gene3D" id="3.30.420.10">
    <property type="entry name" value="Ribonuclease H-like superfamily/Ribonuclease H"/>
    <property type="match status" value="1"/>
</dbReference>
<dbReference type="Proteomes" id="UP000499080">
    <property type="component" value="Unassembled WGS sequence"/>
</dbReference>
<gene>
    <name evidence="1" type="ORF">AVEN_118729_1</name>
</gene>
<dbReference type="InterPro" id="IPR036397">
    <property type="entry name" value="RNaseH_sf"/>
</dbReference>
<proteinExistence type="predicted"/>
<protein>
    <submittedName>
        <fullName evidence="1">Uncharacterized protein</fullName>
    </submittedName>
</protein>
<evidence type="ECO:0000313" key="2">
    <source>
        <dbReference type="Proteomes" id="UP000499080"/>
    </source>
</evidence>